<dbReference type="OrthoDB" id="9790826at2"/>
<organism evidence="1 2">
    <name type="scientific">Photobacterium halotolerans</name>
    <dbReference type="NCBI Taxonomy" id="265726"/>
    <lineage>
        <taxon>Bacteria</taxon>
        <taxon>Pseudomonadati</taxon>
        <taxon>Pseudomonadota</taxon>
        <taxon>Gammaproteobacteria</taxon>
        <taxon>Vibrionales</taxon>
        <taxon>Vibrionaceae</taxon>
        <taxon>Photobacterium</taxon>
    </lineage>
</organism>
<dbReference type="Pfam" id="PF08888">
    <property type="entry name" value="HopJ"/>
    <property type="match status" value="1"/>
</dbReference>
<reference evidence="1 2" key="1">
    <citation type="submission" date="2014-12" db="EMBL/GenBank/DDBJ databases">
        <title>Mercury Reductase activity and rhizosphere competence traits in the genome of root associated Photobacterium halotolerans MELD1.</title>
        <authorList>
            <person name="Mathew D.C."/>
            <person name="Huang C.-C."/>
        </authorList>
    </citation>
    <scope>NUCLEOTIDE SEQUENCE [LARGE SCALE GENOMIC DNA]</scope>
    <source>
        <strain evidence="1 2">MELD1</strain>
    </source>
</reference>
<sequence length="123" mass="13792">MDTLLKTIKESPTSVVFDNVLSVIDQHYDYRPTAFSNGLGNETLANEAGSNEGSCRIFAFAQQHKLSEQETLACFGHHYFDAVLNHPDGTDHMNIRTFMKYGWRGIRFAGQPLKPKHSVADCS</sequence>
<dbReference type="Gene3D" id="3.20.160.10">
    <property type="entry name" value="vpa0580 domain like"/>
    <property type="match status" value="1"/>
</dbReference>
<dbReference type="PATRIC" id="fig|265726.11.peg.3464"/>
<accession>A0A0F5VF06</accession>
<evidence type="ECO:0000313" key="1">
    <source>
        <dbReference type="EMBL" id="KKD00397.1"/>
    </source>
</evidence>
<gene>
    <name evidence="1" type="ORF">KY46_07040</name>
</gene>
<keyword evidence="2" id="KW-1185">Reference proteome</keyword>
<dbReference type="EMBL" id="JWYV01000004">
    <property type="protein sequence ID" value="KKD00397.1"/>
    <property type="molecule type" value="Genomic_DNA"/>
</dbReference>
<dbReference type="RefSeq" id="WP_046219932.1">
    <property type="nucleotide sequence ID" value="NZ_JWYV01000004.1"/>
</dbReference>
<dbReference type="STRING" id="265726.KY46_07040"/>
<dbReference type="InterPro" id="IPR038604">
    <property type="entry name" value="HopJ_sf"/>
</dbReference>
<dbReference type="InterPro" id="IPR014984">
    <property type="entry name" value="HopJ"/>
</dbReference>
<protein>
    <submittedName>
        <fullName evidence="1">Type III effector</fullName>
    </submittedName>
</protein>
<proteinExistence type="predicted"/>
<dbReference type="AlphaFoldDB" id="A0A0F5VF06"/>
<dbReference type="Proteomes" id="UP000033633">
    <property type="component" value="Unassembled WGS sequence"/>
</dbReference>
<name>A0A0F5VF06_9GAMM</name>
<evidence type="ECO:0000313" key="2">
    <source>
        <dbReference type="Proteomes" id="UP000033633"/>
    </source>
</evidence>
<comment type="caution">
    <text evidence="1">The sequence shown here is derived from an EMBL/GenBank/DDBJ whole genome shotgun (WGS) entry which is preliminary data.</text>
</comment>